<gene>
    <name evidence="1" type="ORF">IAG42_11335</name>
</gene>
<dbReference type="EMBL" id="CP061281">
    <property type="protein sequence ID" value="QNS04157.1"/>
    <property type="molecule type" value="Genomic_DNA"/>
</dbReference>
<evidence type="ECO:0000313" key="1">
    <source>
        <dbReference type="EMBL" id="QNS04157.1"/>
    </source>
</evidence>
<accession>A0A7H1B602</accession>
<dbReference type="AlphaFoldDB" id="A0A7H1B602"/>
<dbReference type="KEGG" id="sxn:IAG42_11335"/>
<dbReference type="Proteomes" id="UP000516428">
    <property type="component" value="Chromosome"/>
</dbReference>
<evidence type="ECO:0000313" key="2">
    <source>
        <dbReference type="Proteomes" id="UP000516428"/>
    </source>
</evidence>
<keyword evidence="2" id="KW-1185">Reference proteome</keyword>
<sequence length="364" mass="37946">MSAPVTPLTRAQDAALRALRATALAGREDALARLARCGVDEDAAEGLIALVRRHARVTLNFHPDRLLADGRTTVAAGLAADGRYRGQYETGLSNGSRTAHPGGLRDDWEHALFGGAYAGATAAERPKYGALNVMRHPDGAAPRFGSCHVRLRPEATERATFCFGDSHVGPADMGTADALHSVLAALLTDAVESGQSLGLAGADPAAEIRALGTPAAPRGPGRSLDFYVEAQVHGDVDLRTDAEALVLDPSFRGTETGELLAGLGLPVEWHGGFVLGPEVPDEEIAAFRGPGVVPVVGRVRAEFSDGGRIDAACVGRAAASAAREPEGWSAYGAPDEVLQYVKQLWHCLVRFGRSGTGGVPAARS</sequence>
<dbReference type="Pfam" id="PF12294">
    <property type="entry name" value="DUF3626"/>
    <property type="match status" value="1"/>
</dbReference>
<organism evidence="1 2">
    <name type="scientific">Streptomyces xanthii</name>
    <dbReference type="NCBI Taxonomy" id="2768069"/>
    <lineage>
        <taxon>Bacteria</taxon>
        <taxon>Bacillati</taxon>
        <taxon>Actinomycetota</taxon>
        <taxon>Actinomycetes</taxon>
        <taxon>Kitasatosporales</taxon>
        <taxon>Streptomycetaceae</taxon>
        <taxon>Streptomyces</taxon>
    </lineage>
</organism>
<reference evidence="1 2" key="1">
    <citation type="submission" date="2020-09" db="EMBL/GenBank/DDBJ databases">
        <title>A novel species.</title>
        <authorList>
            <person name="Gao J."/>
        </authorList>
    </citation>
    <scope>NUCLEOTIDE SEQUENCE [LARGE SCALE GENOMIC DNA]</scope>
    <source>
        <strain evidence="1 2">CRXT-Y-14</strain>
    </source>
</reference>
<dbReference type="InterPro" id="IPR022074">
    <property type="entry name" value="DUF3626"/>
</dbReference>
<proteinExistence type="predicted"/>
<name>A0A7H1B602_9ACTN</name>
<protein>
    <submittedName>
        <fullName evidence="1">DUF3626 domain-containing protein</fullName>
    </submittedName>
</protein>
<dbReference type="RefSeq" id="WP_188336898.1">
    <property type="nucleotide sequence ID" value="NZ_CP061281.1"/>
</dbReference>